<dbReference type="Proteomes" id="UP000077824">
    <property type="component" value="Chromosome"/>
</dbReference>
<proteinExistence type="predicted"/>
<dbReference type="OrthoDB" id="1446206at2"/>
<gene>
    <name evidence="1" type="ORF">A0O34_05260</name>
</gene>
<keyword evidence="2" id="KW-1185">Reference proteome</keyword>
<reference evidence="1 2" key="1">
    <citation type="submission" date="2016-04" db="EMBL/GenBank/DDBJ databases">
        <title>Complete Genome Sequence of Chryseobacterium sp. IHBB 10212.</title>
        <authorList>
            <person name="Pal M."/>
            <person name="Swarnkar M.K."/>
            <person name="Kaushal K."/>
            <person name="Chhibber S."/>
            <person name="Singh A.K."/>
            <person name="Gulati A."/>
        </authorList>
    </citation>
    <scope>NUCLEOTIDE SEQUENCE [LARGE SCALE GENOMIC DNA]</scope>
    <source>
        <strain evidence="1 2">IHBB 10212</strain>
    </source>
</reference>
<organism evidence="1 2">
    <name type="scientific">Chryseobacterium glaciei</name>
    <dbReference type="NCBI Taxonomy" id="1685010"/>
    <lineage>
        <taxon>Bacteria</taxon>
        <taxon>Pseudomonadati</taxon>
        <taxon>Bacteroidota</taxon>
        <taxon>Flavobacteriia</taxon>
        <taxon>Flavobacteriales</taxon>
        <taxon>Weeksellaceae</taxon>
        <taxon>Chryseobacterium group</taxon>
        <taxon>Chryseobacterium</taxon>
    </lineage>
</organism>
<evidence type="ECO:0000313" key="2">
    <source>
        <dbReference type="Proteomes" id="UP000077824"/>
    </source>
</evidence>
<name>A0A172XSN1_9FLAO</name>
<dbReference type="KEGG" id="chh:A0O34_05260"/>
<dbReference type="STRING" id="1685010.A0O34_05260"/>
<dbReference type="EMBL" id="CP015199">
    <property type="protein sequence ID" value="ANF49971.1"/>
    <property type="molecule type" value="Genomic_DNA"/>
</dbReference>
<accession>A0A172XSN1</accession>
<dbReference type="RefSeq" id="WP_066752151.1">
    <property type="nucleotide sequence ID" value="NZ_CP015199.1"/>
</dbReference>
<protein>
    <submittedName>
        <fullName evidence="1">Uncharacterized protein</fullName>
    </submittedName>
</protein>
<sequence length="300" mass="35969">MENHKNPLQYFEDLLEYNKVDELKDDFIRKANEEFNNYIENIDVNKGIITYLNTYFDSDAKGISSTSFESTFIITLYSEFQKSKLFINDYVFNNPDNYLPFLYHQGEALQYLINRGESTIIKYSVILKPILGIQRYINEKYLYNQEKQINIDLSHVETNQLLELTNYNNDTEIIEIILGYLKGNNDKREKIMSDEQYHLMINNITYYLDNERLPENIQKISHLKIPKNLLRFTFWVLHKQLFTTSQIKDDFLHLIKSMFSDFNNWEFSTFKTKFGNRDKVTIHGKKFVPEIIKIEFRNRS</sequence>
<evidence type="ECO:0000313" key="1">
    <source>
        <dbReference type="EMBL" id="ANF49971.1"/>
    </source>
</evidence>
<dbReference type="AlphaFoldDB" id="A0A172XSN1"/>